<feature type="compositionally biased region" description="Basic and acidic residues" evidence="1">
    <location>
        <begin position="82"/>
        <end position="97"/>
    </location>
</feature>
<name>A0A934K095_9BACT</name>
<proteinExistence type="predicted"/>
<sequence>MLLTSVVDTGPIPLNVAVAPDAKPVPMIFTFVVPVFGPAFGPTSVTVGVGGPAVAVMAVPASAIELSSMLMTTTGPNLPNLDKSRIDAPPLKESRRS</sequence>
<comment type="caution">
    <text evidence="2">The sequence shown here is derived from an EMBL/GenBank/DDBJ whole genome shotgun (WGS) entry which is preliminary data.</text>
</comment>
<evidence type="ECO:0000313" key="2">
    <source>
        <dbReference type="EMBL" id="MBJ7597444.1"/>
    </source>
</evidence>
<feature type="region of interest" description="Disordered" evidence="1">
    <location>
        <begin position="74"/>
        <end position="97"/>
    </location>
</feature>
<organism evidence="2 3">
    <name type="scientific">Candidatus Nephthysia bennettiae</name>
    <dbReference type="NCBI Taxonomy" id="3127016"/>
    <lineage>
        <taxon>Bacteria</taxon>
        <taxon>Bacillati</taxon>
        <taxon>Candidatus Dormiibacterota</taxon>
        <taxon>Candidatus Dormibacteria</taxon>
        <taxon>Candidatus Dormibacterales</taxon>
        <taxon>Candidatus Dormibacteraceae</taxon>
        <taxon>Candidatus Nephthysia</taxon>
    </lineage>
</organism>
<gene>
    <name evidence="2" type="ORF">JF922_05085</name>
</gene>
<protein>
    <submittedName>
        <fullName evidence="2">Uncharacterized protein</fullName>
    </submittedName>
</protein>
<evidence type="ECO:0000256" key="1">
    <source>
        <dbReference type="SAM" id="MobiDB-lite"/>
    </source>
</evidence>
<keyword evidence="3" id="KW-1185">Reference proteome</keyword>
<dbReference type="EMBL" id="JAEKNR010000061">
    <property type="protein sequence ID" value="MBJ7597444.1"/>
    <property type="molecule type" value="Genomic_DNA"/>
</dbReference>
<accession>A0A934K095</accession>
<dbReference type="RefSeq" id="WP_338199745.1">
    <property type="nucleotide sequence ID" value="NZ_JAEKNR010000061.1"/>
</dbReference>
<dbReference type="Proteomes" id="UP000612893">
    <property type="component" value="Unassembled WGS sequence"/>
</dbReference>
<dbReference type="AlphaFoldDB" id="A0A934K095"/>
<reference evidence="2" key="1">
    <citation type="submission" date="2020-10" db="EMBL/GenBank/DDBJ databases">
        <title>Ca. Dormibacterota MAGs.</title>
        <authorList>
            <person name="Montgomery K."/>
        </authorList>
    </citation>
    <scope>NUCLEOTIDE SEQUENCE [LARGE SCALE GENOMIC DNA]</scope>
    <source>
        <strain evidence="2">SC8812_S17_10</strain>
    </source>
</reference>
<evidence type="ECO:0000313" key="3">
    <source>
        <dbReference type="Proteomes" id="UP000612893"/>
    </source>
</evidence>